<dbReference type="Pfam" id="PF12847">
    <property type="entry name" value="Methyltransf_18"/>
    <property type="match status" value="1"/>
</dbReference>
<gene>
    <name evidence="2" type="primary">trmK</name>
    <name evidence="2" type="ORF">AMURIS_03203</name>
</gene>
<reference evidence="2 3" key="1">
    <citation type="submission" date="2018-01" db="EMBL/GenBank/DDBJ databases">
        <authorList>
            <person name="Gaut B.S."/>
            <person name="Morton B.R."/>
            <person name="Clegg M.T."/>
            <person name="Duvall M.R."/>
        </authorList>
    </citation>
    <scope>NUCLEOTIDE SEQUENCE [LARGE SCALE GENOMIC DNA]</scope>
    <source>
        <strain evidence="2">GP69</strain>
    </source>
</reference>
<sequence>MGRRKGNGPGDRVCLSGRLQMLADMVTGGNRLVDVGCDHGFLSIWLVSEGVCPKALAMDVRQGPLASARGHIESFGLEDYIETRLSDGLEKYCAGEADTLVCAGMGGRLTERILSADMEKVAAMKEIILQPQSELPDVRRFLRENGFAVIQENAVLDAGKYYFAMKAVPVRKGEPNGEAAGRQQLYDLYGEKLLMGRHPVLRQYLCQRRRCVGKLEESLRSAGSQKAETRLQEVQDELRQIEAALDFFGRAVTEVT</sequence>
<dbReference type="EMBL" id="OFSM01000016">
    <property type="protein sequence ID" value="SOY30473.1"/>
    <property type="molecule type" value="Genomic_DNA"/>
</dbReference>
<proteinExistence type="predicted"/>
<dbReference type="GO" id="GO:0160105">
    <property type="term" value="F:tRNA (adenine(22)-N1)-methyltransferase activity"/>
    <property type="evidence" value="ECO:0007669"/>
    <property type="project" value="UniProtKB-EC"/>
</dbReference>
<name>A0A2K4ZJ04_9FIRM</name>
<dbReference type="SUPFAM" id="SSF53335">
    <property type="entry name" value="S-adenosyl-L-methionine-dependent methyltransferases"/>
    <property type="match status" value="1"/>
</dbReference>
<evidence type="ECO:0000313" key="3">
    <source>
        <dbReference type="Proteomes" id="UP000236311"/>
    </source>
</evidence>
<evidence type="ECO:0000256" key="1">
    <source>
        <dbReference type="SAM" id="Coils"/>
    </source>
</evidence>
<keyword evidence="2" id="KW-0808">Transferase</keyword>
<accession>A0A2K4ZJ04</accession>
<dbReference type="Proteomes" id="UP000236311">
    <property type="component" value="Unassembled WGS sequence"/>
</dbReference>
<keyword evidence="3" id="KW-1185">Reference proteome</keyword>
<dbReference type="Gene3D" id="3.40.50.150">
    <property type="entry name" value="Vaccinia Virus protein VP39"/>
    <property type="match status" value="1"/>
</dbReference>
<dbReference type="EC" id="2.1.1.217" evidence="2"/>
<dbReference type="AlphaFoldDB" id="A0A2K4ZJ04"/>
<dbReference type="PANTHER" id="PTHR38451">
    <property type="entry name" value="TRNA (ADENINE(22)-N(1))-METHYLTRANSFERASE"/>
    <property type="match status" value="1"/>
</dbReference>
<dbReference type="InterPro" id="IPR029063">
    <property type="entry name" value="SAM-dependent_MTases_sf"/>
</dbReference>
<dbReference type="InterPro" id="IPR006901">
    <property type="entry name" value="TrmK"/>
</dbReference>
<keyword evidence="2" id="KW-0489">Methyltransferase</keyword>
<evidence type="ECO:0000313" key="2">
    <source>
        <dbReference type="EMBL" id="SOY30473.1"/>
    </source>
</evidence>
<dbReference type="GO" id="GO:0032259">
    <property type="term" value="P:methylation"/>
    <property type="evidence" value="ECO:0007669"/>
    <property type="project" value="UniProtKB-KW"/>
</dbReference>
<feature type="coiled-coil region" evidence="1">
    <location>
        <begin position="224"/>
        <end position="251"/>
    </location>
</feature>
<dbReference type="RefSeq" id="WP_103240501.1">
    <property type="nucleotide sequence ID" value="NZ_JANJZD010000001.1"/>
</dbReference>
<keyword evidence="1" id="KW-0175">Coiled coil</keyword>
<protein>
    <submittedName>
        <fullName evidence="2">tRNA (Adenine(22)-N(1))-methyltransferase</fullName>
        <ecNumber evidence="2">2.1.1.217</ecNumber>
    </submittedName>
</protein>
<dbReference type="OrthoDB" id="5881184at2"/>
<organism evidence="2 3">
    <name type="scientific">Acetatifactor muris</name>
    <dbReference type="NCBI Taxonomy" id="879566"/>
    <lineage>
        <taxon>Bacteria</taxon>
        <taxon>Bacillati</taxon>
        <taxon>Bacillota</taxon>
        <taxon>Clostridia</taxon>
        <taxon>Lachnospirales</taxon>
        <taxon>Lachnospiraceae</taxon>
        <taxon>Acetatifactor</taxon>
    </lineage>
</organism>
<dbReference type="PANTHER" id="PTHR38451:SF1">
    <property type="entry name" value="TRNA (ADENINE(22)-N(1))-METHYLTRANSFERASE"/>
    <property type="match status" value="1"/>
</dbReference>
<dbReference type="PIRSF" id="PIRSF018637">
    <property type="entry name" value="TrmK"/>
    <property type="match status" value="1"/>
</dbReference>